<comment type="caution">
    <text evidence="4">The sequence shown here is derived from an EMBL/GenBank/DDBJ whole genome shotgun (WGS) entry which is preliminary data.</text>
</comment>
<feature type="non-terminal residue" evidence="4">
    <location>
        <position position="968"/>
    </location>
</feature>
<dbReference type="AlphaFoldDB" id="A0A9P8JG56"/>
<gene>
    <name evidence="4" type="ORF">KCU76_g2</name>
</gene>
<feature type="region of interest" description="Disordered" evidence="1">
    <location>
        <begin position="581"/>
        <end position="669"/>
    </location>
</feature>
<organism evidence="4 5">
    <name type="scientific">Aureobasidium melanogenum</name>
    <name type="common">Aureobasidium pullulans var. melanogenum</name>
    <dbReference type="NCBI Taxonomy" id="46634"/>
    <lineage>
        <taxon>Eukaryota</taxon>
        <taxon>Fungi</taxon>
        <taxon>Dikarya</taxon>
        <taxon>Ascomycota</taxon>
        <taxon>Pezizomycotina</taxon>
        <taxon>Dothideomycetes</taxon>
        <taxon>Dothideomycetidae</taxon>
        <taxon>Dothideales</taxon>
        <taxon>Saccotheciaceae</taxon>
        <taxon>Aureobasidium</taxon>
    </lineage>
</organism>
<feature type="transmembrane region" description="Helical" evidence="2">
    <location>
        <begin position="876"/>
        <end position="894"/>
    </location>
</feature>
<feature type="compositionally biased region" description="Basic and acidic residues" evidence="1">
    <location>
        <begin position="603"/>
        <end position="637"/>
    </location>
</feature>
<evidence type="ECO:0000313" key="5">
    <source>
        <dbReference type="Proteomes" id="UP000779574"/>
    </source>
</evidence>
<reference evidence="4" key="1">
    <citation type="journal article" date="2021" name="J Fungi (Basel)">
        <title>Virulence traits and population genomics of the black yeast Aureobasidium melanogenum.</title>
        <authorList>
            <person name="Cernosa A."/>
            <person name="Sun X."/>
            <person name="Gostincar C."/>
            <person name="Fang C."/>
            <person name="Gunde-Cimerman N."/>
            <person name="Song Z."/>
        </authorList>
    </citation>
    <scope>NUCLEOTIDE SEQUENCE</scope>
    <source>
        <strain evidence="4">EXF-9911</strain>
    </source>
</reference>
<keyword evidence="2" id="KW-0812">Transmembrane</keyword>
<reference evidence="4" key="2">
    <citation type="submission" date="2021-08" db="EMBL/GenBank/DDBJ databases">
        <authorList>
            <person name="Gostincar C."/>
            <person name="Sun X."/>
            <person name="Song Z."/>
            <person name="Gunde-Cimerman N."/>
        </authorList>
    </citation>
    <scope>NUCLEOTIDE SEQUENCE</scope>
    <source>
        <strain evidence="4">EXF-9911</strain>
    </source>
</reference>
<dbReference type="EMBL" id="JAHFXF010000001">
    <property type="protein sequence ID" value="KAG9701349.1"/>
    <property type="molecule type" value="Genomic_DNA"/>
</dbReference>
<evidence type="ECO:0000313" key="4">
    <source>
        <dbReference type="EMBL" id="KAG9701349.1"/>
    </source>
</evidence>
<evidence type="ECO:0000256" key="1">
    <source>
        <dbReference type="SAM" id="MobiDB-lite"/>
    </source>
</evidence>
<sequence length="968" mass="109320">MMTRQCPDILQQTYDPETEEASSPTQRRHEQTAAAVRELLGDRYRSVPDPEIEIGRTRACKHCQYIPKFPPGAHKFKIVRSPCEHFLAISYPCPPADMKNPPAATYDYRRQFGDGNSTVWDSSKPPDETMDRAIEFARAADIRQIWVDKACIAQFGAEEAEGALPKEHQLTVQAMDLVYQRAIGCIGLLEGMVTESGWLDALDRFYVSCQRGSPARDDDLSRIVVDLLHFLQHIANDRFNERAWIFQEGISAGEAMTLSMRIEPGVVFPSRLRQTLCVSQVAEGSVLFKFGELQMIARNFESFVDFFHTRGANISTEGLQEVFDKFDMIHPRPLNRNSQILNFHVAGGYNYSSVSKSTAATALTYLRPRNNLYLEDRLAILANMCDYEVRVDIEQVQGYPSLAVAHMAQAIMNGDLSLLIPELTKIDQPDPLWNCVWCPKPSEAVRMEPQDIERRSFVSCYDLEIATKSRPDKPSHDLRSKTSEICSILFHILSEVQAKGLSSLADSIWISTRRERLVRGESESEWIDAPDTVSEILANTALISSVDELFDLSWVDSKTFREIWIIERVMSQGHLWYGQAQKSQFGKSESEGEDKDRDEDSNDNDKDDHNKNDKNDKNDNEHDVGKSKGKGKGKDKDQDQDEDENNPNDDYDPDETAGDAKAALQKERPGWRSLSMRLLSQKMMTLMFRQTMGDEDEPDSKAQFLSVAAYVWFAIYTSYGLHTPAMQDLRGELGAFDVDGPTMVAIPYDLALETLPRALERSMSVCWMINHDPSSEASMADEDKTDTIKDTTTAGFSDDSLEGGWEGQRLLACDGNDAGISTDVRLDSLRVIQDYMTHWFRSRIPCLQALVRQHTTPVRGVVYYVFLSAKSIFVEIHSIVILGCASLLLCNLWFRYQLHFLQEIEASCVSRTTVDRKKRDEVRRDEERPSVVMAQAQDVPTLSSPAGQLPPSPQSASLSSVTCRTTNK</sequence>
<evidence type="ECO:0000256" key="2">
    <source>
        <dbReference type="SAM" id="Phobius"/>
    </source>
</evidence>
<name>A0A9P8JG56_AURME</name>
<evidence type="ECO:0000259" key="3">
    <source>
        <dbReference type="Pfam" id="PF06985"/>
    </source>
</evidence>
<feature type="domain" description="Heterokaryon incompatibility" evidence="3">
    <location>
        <begin position="127"/>
        <end position="248"/>
    </location>
</feature>
<keyword evidence="2" id="KW-1133">Transmembrane helix</keyword>
<dbReference type="Pfam" id="PF06985">
    <property type="entry name" value="HET"/>
    <property type="match status" value="1"/>
</dbReference>
<dbReference type="InterPro" id="IPR010730">
    <property type="entry name" value="HET"/>
</dbReference>
<feature type="compositionally biased region" description="Polar residues" evidence="1">
    <location>
        <begin position="10"/>
        <end position="25"/>
    </location>
</feature>
<feature type="compositionally biased region" description="Acidic residues" evidence="1">
    <location>
        <begin position="638"/>
        <end position="657"/>
    </location>
</feature>
<accession>A0A9P8JG56</accession>
<dbReference type="Proteomes" id="UP000779574">
    <property type="component" value="Unassembled WGS sequence"/>
</dbReference>
<feature type="region of interest" description="Disordered" evidence="1">
    <location>
        <begin position="1"/>
        <end position="32"/>
    </location>
</feature>
<protein>
    <recommendedName>
        <fullName evidence="3">Heterokaryon incompatibility domain-containing protein</fullName>
    </recommendedName>
</protein>
<feature type="compositionally biased region" description="Acidic residues" evidence="1">
    <location>
        <begin position="591"/>
        <end position="602"/>
    </location>
</feature>
<feature type="region of interest" description="Disordered" evidence="1">
    <location>
        <begin position="917"/>
        <end position="968"/>
    </location>
</feature>
<keyword evidence="2" id="KW-0472">Membrane</keyword>
<proteinExistence type="predicted"/>
<feature type="compositionally biased region" description="Basic and acidic residues" evidence="1">
    <location>
        <begin position="917"/>
        <end position="929"/>
    </location>
</feature>